<dbReference type="PANTHER" id="PTHR18860">
    <property type="entry name" value="14-3-3 PROTEIN"/>
    <property type="match status" value="1"/>
</dbReference>
<dbReference type="OrthoDB" id="10260625at2759"/>
<dbReference type="RefSeq" id="XP_035684176.1">
    <property type="nucleotide sequence ID" value="XM_035828283.1"/>
</dbReference>
<dbReference type="SMART" id="SM00101">
    <property type="entry name" value="14_3_3"/>
    <property type="match status" value="1"/>
</dbReference>
<dbReference type="RefSeq" id="XP_035684175.1">
    <property type="nucleotide sequence ID" value="XM_035828282.1"/>
</dbReference>
<feature type="site" description="Interaction with phosphoserine on interacting protein" evidence="2">
    <location>
        <position position="141"/>
    </location>
</feature>
<evidence type="ECO:0000313" key="4">
    <source>
        <dbReference type="Proteomes" id="UP000001554"/>
    </source>
</evidence>
<evidence type="ECO:0000313" key="6">
    <source>
        <dbReference type="RefSeq" id="XP_035684176.1"/>
    </source>
</evidence>
<dbReference type="KEGG" id="bfo:118421123"/>
<accession>A0A9J7LLY2</accession>
<dbReference type="PIRSF" id="PIRSF000868">
    <property type="entry name" value="14-3-3"/>
    <property type="match status" value="1"/>
</dbReference>
<comment type="similarity">
    <text evidence="1">Belongs to the 14-3-3 family.</text>
</comment>
<keyword evidence="4" id="KW-1185">Reference proteome</keyword>
<evidence type="ECO:0000256" key="2">
    <source>
        <dbReference type="PIRSR" id="PIRSR000868-1"/>
    </source>
</evidence>
<evidence type="ECO:0000256" key="1">
    <source>
        <dbReference type="ARBA" id="ARBA00006141"/>
    </source>
</evidence>
<protein>
    <submittedName>
        <fullName evidence="5 6">14-3-3 protein zeta-like</fullName>
    </submittedName>
</protein>
<dbReference type="GO" id="GO:0005737">
    <property type="term" value="C:cytoplasm"/>
    <property type="evidence" value="ECO:0000318"/>
    <property type="project" value="GO_Central"/>
</dbReference>
<dbReference type="GO" id="GO:0007165">
    <property type="term" value="P:signal transduction"/>
    <property type="evidence" value="ECO:0000318"/>
    <property type="project" value="GO_Central"/>
</dbReference>
<dbReference type="InterPro" id="IPR036815">
    <property type="entry name" value="14-3-3_dom_sf"/>
</dbReference>
<dbReference type="InterPro" id="IPR000308">
    <property type="entry name" value="14-3-3"/>
</dbReference>
<proteinExistence type="inferred from homology"/>
<dbReference type="PRINTS" id="PR00305">
    <property type="entry name" value="1433ZETA"/>
</dbReference>
<dbReference type="Proteomes" id="UP000001554">
    <property type="component" value="Chromosome 8"/>
</dbReference>
<evidence type="ECO:0000259" key="3">
    <source>
        <dbReference type="SMART" id="SM00101"/>
    </source>
</evidence>
<dbReference type="CDD" id="cd08774">
    <property type="entry name" value="14-3-3"/>
    <property type="match status" value="1"/>
</dbReference>
<name>A0A9J7LLY2_BRAFL</name>
<dbReference type="AlphaFoldDB" id="A0A9J7LLY2"/>
<dbReference type="GeneID" id="118421123"/>
<dbReference type="Pfam" id="PF00244">
    <property type="entry name" value="14-3-3"/>
    <property type="match status" value="1"/>
</dbReference>
<dbReference type="GO" id="GO:0008104">
    <property type="term" value="P:intracellular protein localization"/>
    <property type="evidence" value="ECO:0000318"/>
    <property type="project" value="GO_Central"/>
</dbReference>
<dbReference type="InterPro" id="IPR023410">
    <property type="entry name" value="14-3-3_domain"/>
</dbReference>
<gene>
    <name evidence="5 6" type="primary">LOC118421123</name>
</gene>
<reference evidence="5 6" key="2">
    <citation type="submission" date="2025-04" db="UniProtKB">
        <authorList>
            <consortium name="RefSeq"/>
        </authorList>
    </citation>
    <scope>IDENTIFICATION</scope>
    <source>
        <strain evidence="5 6">S238N-H82</strain>
        <tissue evidence="5 6">Testes</tissue>
    </source>
</reference>
<dbReference type="Gene3D" id="1.20.190.20">
    <property type="entry name" value="14-3-3 domain"/>
    <property type="match status" value="1"/>
</dbReference>
<reference evidence="4" key="1">
    <citation type="journal article" date="2020" name="Nat. Ecol. Evol.">
        <title>Deeply conserved synteny resolves early events in vertebrate evolution.</title>
        <authorList>
            <person name="Simakov O."/>
            <person name="Marletaz F."/>
            <person name="Yue J.X."/>
            <person name="O'Connell B."/>
            <person name="Jenkins J."/>
            <person name="Brandt A."/>
            <person name="Calef R."/>
            <person name="Tung C.H."/>
            <person name="Huang T.K."/>
            <person name="Schmutz J."/>
            <person name="Satoh N."/>
            <person name="Yu J.K."/>
            <person name="Putnam N.H."/>
            <person name="Green R.E."/>
            <person name="Rokhsar D.S."/>
        </authorList>
    </citation>
    <scope>NUCLEOTIDE SEQUENCE [LARGE SCALE GENOMIC DNA]</scope>
    <source>
        <strain evidence="4">S238N-H82</strain>
    </source>
</reference>
<sequence>MSDKESLIQKAKLLEQAERWQDMALCMKQVVEMGGDPLTTEERNLLSVGYKNMVDSRRLALLNIASAERKATDDSETLQAAKWSREKAHVVTELKGICGEVLVLLDKFLIKRVDTSVVDVADAVSLESEVFYRKMAGDYFRYLAEISEGEEKEDMVMGARESYKKAHEKAANLKTTHPIRIGLALILNYSLFHYDVRNDPQEASRLFCYLQL</sequence>
<feature type="domain" description="14-3-3" evidence="3">
    <location>
        <begin position="4"/>
        <end position="212"/>
    </location>
</feature>
<dbReference type="SUPFAM" id="SSF48445">
    <property type="entry name" value="14-3-3 protein"/>
    <property type="match status" value="1"/>
</dbReference>
<feature type="site" description="Interaction with phosphoserine on interacting protein" evidence="2">
    <location>
        <position position="58"/>
    </location>
</feature>
<organism evidence="4 5">
    <name type="scientific">Branchiostoma floridae</name>
    <name type="common">Florida lancelet</name>
    <name type="synonym">Amphioxus</name>
    <dbReference type="NCBI Taxonomy" id="7739"/>
    <lineage>
        <taxon>Eukaryota</taxon>
        <taxon>Metazoa</taxon>
        <taxon>Chordata</taxon>
        <taxon>Cephalochordata</taxon>
        <taxon>Leptocardii</taxon>
        <taxon>Amphioxiformes</taxon>
        <taxon>Branchiostomatidae</taxon>
        <taxon>Branchiostoma</taxon>
    </lineage>
</organism>
<evidence type="ECO:0000313" key="5">
    <source>
        <dbReference type="RefSeq" id="XP_035684175.1"/>
    </source>
</evidence>